<dbReference type="RefSeq" id="XP_014242888.2">
    <property type="nucleotide sequence ID" value="XM_014387402.2"/>
</dbReference>
<dbReference type="Gene3D" id="2.40.50.140">
    <property type="entry name" value="Nucleic acid-binding proteins"/>
    <property type="match status" value="2"/>
</dbReference>
<dbReference type="Proteomes" id="UP000494040">
    <property type="component" value="Unassembled WGS sequence"/>
</dbReference>
<dbReference type="Pfam" id="PF24903">
    <property type="entry name" value="OB_MEIOB_N"/>
    <property type="match status" value="1"/>
</dbReference>
<keyword evidence="1" id="KW-0238">DNA-binding</keyword>
<dbReference type="PANTHER" id="PTHR21166:SF2">
    <property type="entry name" value="CELL DIVISION CONTROL PROTEIN 24 OB DOMAIN-CONTAINING PROTEIN-RELATED"/>
    <property type="match status" value="1"/>
</dbReference>
<accession>A0A8I6RIT0</accession>
<reference evidence="5" key="1">
    <citation type="submission" date="2022-01" db="UniProtKB">
        <authorList>
            <consortium name="EnsemblMetazoa"/>
        </authorList>
    </citation>
    <scope>IDENTIFICATION</scope>
</reference>
<sequence>MSAAGVKKMTLSTLTPTSVNFFIVGVIIAKRNPKTFISKKDGTERGVWGFTFRDSPTDYINVTAWGSPSYTEYLASSFRTGDVVDLINIRVSTRNPSDINSQYHPTVTSCLELVMNEHHSEITLHDAEDCINYIKLLHMPTKPPGNFLSLSEVKSNGSLLNDQFVNLLVAVQKVGVSHNYKTRFGNESVVLEFLVMDRTSTGFTIQLWNNELIERAKIWKPRFTILFLSDIKIKWNAFRRSLYGDIGPRTIVTENPDTKEAMALAQFASTAPLQPVAIVDMLAELMPLPETINNVMSCEAVINHARYGNNEKFTALVYALVESFDIDGITPIISSKCSLCKKIVGSVCDNPTCISRPDQTISILVNYDLRISLMDLTSILSNCRLTGNVAANVLGCVSEDFHMMVNEEKVSLKWKYLFKYVAARLLVMPSNDNPLVSVVSLNRISFTEFAQNLPIH</sequence>
<evidence type="ECO:0000256" key="1">
    <source>
        <dbReference type="ARBA" id="ARBA00023125"/>
    </source>
</evidence>
<dbReference type="SUPFAM" id="SSF50249">
    <property type="entry name" value="Nucleic acid-binding proteins"/>
    <property type="match status" value="2"/>
</dbReference>
<organism evidence="5 6">
    <name type="scientific">Cimex lectularius</name>
    <name type="common">Bed bug</name>
    <name type="synonym">Acanthia lectularia</name>
    <dbReference type="NCBI Taxonomy" id="79782"/>
    <lineage>
        <taxon>Eukaryota</taxon>
        <taxon>Metazoa</taxon>
        <taxon>Ecdysozoa</taxon>
        <taxon>Arthropoda</taxon>
        <taxon>Hexapoda</taxon>
        <taxon>Insecta</taxon>
        <taxon>Pterygota</taxon>
        <taxon>Neoptera</taxon>
        <taxon>Paraneoptera</taxon>
        <taxon>Hemiptera</taxon>
        <taxon>Heteroptera</taxon>
        <taxon>Panheteroptera</taxon>
        <taxon>Cimicomorpha</taxon>
        <taxon>Cimicidae</taxon>
        <taxon>Cimex</taxon>
    </lineage>
</organism>
<dbReference type="GO" id="GO:0008310">
    <property type="term" value="F:single-stranded DNA 3'-5' DNA exonuclease activity"/>
    <property type="evidence" value="ECO:0007669"/>
    <property type="project" value="TreeGrafter"/>
</dbReference>
<dbReference type="InterPro" id="IPR056880">
    <property type="entry name" value="OB_MEIOB_N"/>
</dbReference>
<dbReference type="GO" id="GO:0000712">
    <property type="term" value="P:resolution of meiotic recombination intermediates"/>
    <property type="evidence" value="ECO:0007669"/>
    <property type="project" value="TreeGrafter"/>
</dbReference>
<dbReference type="PANTHER" id="PTHR21166">
    <property type="entry name" value="CELL DIVISION CONTROL PROTEIN 24 OB DOMAIN-CONTAINING PROTEIN-RELATED"/>
    <property type="match status" value="1"/>
</dbReference>
<dbReference type="AlphaFoldDB" id="A0A8I6RIT0"/>
<dbReference type="OMA" id="IYLKFVV"/>
<evidence type="ECO:0000259" key="4">
    <source>
        <dbReference type="Pfam" id="PF24903"/>
    </source>
</evidence>
<proteinExistence type="inferred from homology"/>
<evidence type="ECO:0000256" key="3">
    <source>
        <dbReference type="ARBA" id="ARBA00038329"/>
    </source>
</evidence>
<name>A0A8I6RIT0_CIMLE</name>
<dbReference type="CTD" id="31705"/>
<keyword evidence="2" id="KW-0469">Meiosis</keyword>
<evidence type="ECO:0000313" key="6">
    <source>
        <dbReference type="Proteomes" id="UP000494040"/>
    </source>
</evidence>
<dbReference type="OrthoDB" id="9937820at2759"/>
<feature type="domain" description="MEIOB-like N-terminal" evidence="4">
    <location>
        <begin position="5"/>
        <end position="142"/>
    </location>
</feature>
<dbReference type="GO" id="GO:0003697">
    <property type="term" value="F:single-stranded DNA binding"/>
    <property type="evidence" value="ECO:0007669"/>
    <property type="project" value="TreeGrafter"/>
</dbReference>
<dbReference type="InterPro" id="IPR012340">
    <property type="entry name" value="NA-bd_OB-fold"/>
</dbReference>
<comment type="similarity">
    <text evidence="3">Belongs to the MEIOB family.</text>
</comment>
<evidence type="ECO:0000313" key="5">
    <source>
        <dbReference type="EnsemblMetazoa" id="XP_014242888.2"/>
    </source>
</evidence>
<dbReference type="InterPro" id="IPR052469">
    <property type="entry name" value="MEIOB"/>
</dbReference>
<dbReference type="GeneID" id="106662947"/>
<keyword evidence="6" id="KW-1185">Reference proteome</keyword>
<evidence type="ECO:0000256" key="2">
    <source>
        <dbReference type="ARBA" id="ARBA00023254"/>
    </source>
</evidence>
<protein>
    <recommendedName>
        <fullName evidence="4">MEIOB-like N-terminal domain-containing protein</fullName>
    </recommendedName>
</protein>
<dbReference type="KEGG" id="clec:106662947"/>
<dbReference type="EnsemblMetazoa" id="XM_014387402.2">
    <property type="protein sequence ID" value="XP_014242888.2"/>
    <property type="gene ID" value="LOC106662947"/>
</dbReference>